<evidence type="ECO:0000256" key="1">
    <source>
        <dbReference type="SAM" id="Phobius"/>
    </source>
</evidence>
<protein>
    <submittedName>
        <fullName evidence="2">Uncharacterized protein</fullName>
    </submittedName>
</protein>
<keyword evidence="3" id="KW-1185">Reference proteome</keyword>
<gene>
    <name evidence="2" type="ORF">ISN44_As09g004600</name>
</gene>
<organism evidence="2 3">
    <name type="scientific">Arabidopsis suecica</name>
    <name type="common">Swedish thale-cress</name>
    <name type="synonym">Cardaminopsis suecica</name>
    <dbReference type="NCBI Taxonomy" id="45249"/>
    <lineage>
        <taxon>Eukaryota</taxon>
        <taxon>Viridiplantae</taxon>
        <taxon>Streptophyta</taxon>
        <taxon>Embryophyta</taxon>
        <taxon>Tracheophyta</taxon>
        <taxon>Spermatophyta</taxon>
        <taxon>Magnoliopsida</taxon>
        <taxon>eudicotyledons</taxon>
        <taxon>Gunneridae</taxon>
        <taxon>Pentapetalae</taxon>
        <taxon>rosids</taxon>
        <taxon>malvids</taxon>
        <taxon>Brassicales</taxon>
        <taxon>Brassicaceae</taxon>
        <taxon>Camelineae</taxon>
        <taxon>Arabidopsis</taxon>
    </lineage>
</organism>
<proteinExistence type="predicted"/>
<evidence type="ECO:0000313" key="2">
    <source>
        <dbReference type="EMBL" id="KAG7572064.1"/>
    </source>
</evidence>
<dbReference type="EMBL" id="JAEFBJ010000009">
    <property type="protein sequence ID" value="KAG7572064.1"/>
    <property type="molecule type" value="Genomic_DNA"/>
</dbReference>
<keyword evidence="1" id="KW-0812">Transmembrane</keyword>
<dbReference type="AlphaFoldDB" id="A0A8T2AGA6"/>
<evidence type="ECO:0000313" key="3">
    <source>
        <dbReference type="Proteomes" id="UP000694251"/>
    </source>
</evidence>
<accession>A0A8T2AGA6</accession>
<keyword evidence="1" id="KW-0472">Membrane</keyword>
<sequence>MVDSSAVVFFIGSGVNAKLRSRRVQEKHLARESESHGEEHRDAILDFEGSRVIEKQRDPGAGESLPAPENIDGELVSRMVPGRVSGLLQFCILSGVIDPSLIIIAIGSISMLFSNR</sequence>
<reference evidence="2 3" key="1">
    <citation type="submission" date="2020-12" db="EMBL/GenBank/DDBJ databases">
        <title>Concerted genomic and epigenomic changes stabilize Arabidopsis allopolyploids.</title>
        <authorList>
            <person name="Chen Z."/>
        </authorList>
    </citation>
    <scope>NUCLEOTIDE SEQUENCE [LARGE SCALE GENOMIC DNA]</scope>
    <source>
        <strain evidence="2">As9502</strain>
        <tissue evidence="2">Leaf</tissue>
    </source>
</reference>
<keyword evidence="1" id="KW-1133">Transmembrane helix</keyword>
<feature type="transmembrane region" description="Helical" evidence="1">
    <location>
        <begin position="87"/>
        <end position="113"/>
    </location>
</feature>
<dbReference type="Proteomes" id="UP000694251">
    <property type="component" value="Chromosome 9"/>
</dbReference>
<comment type="caution">
    <text evidence="2">The sequence shown here is derived from an EMBL/GenBank/DDBJ whole genome shotgun (WGS) entry which is preliminary data.</text>
</comment>
<name>A0A8T2AGA6_ARASU</name>